<evidence type="ECO:0000313" key="5">
    <source>
        <dbReference type="EnsemblMetazoa" id="G3817.2:cds"/>
    </source>
</evidence>
<keyword evidence="2" id="KW-0472">Membrane</keyword>
<dbReference type="AlphaFoldDB" id="A0A8W8MXS3"/>
<proteinExistence type="predicted"/>
<dbReference type="Pfam" id="PF25898">
    <property type="entry name" value="LolA_2nd_metazoa"/>
    <property type="match status" value="1"/>
</dbReference>
<feature type="region of interest" description="Disordered" evidence="1">
    <location>
        <begin position="617"/>
        <end position="647"/>
    </location>
</feature>
<keyword evidence="2" id="KW-0812">Transmembrane</keyword>
<keyword evidence="6" id="KW-1185">Reference proteome</keyword>
<evidence type="ECO:0000259" key="4">
    <source>
        <dbReference type="Pfam" id="PF25898"/>
    </source>
</evidence>
<dbReference type="PANTHER" id="PTHR36902:SF1">
    <property type="entry name" value="ENRICHED IN SURFACE-LABELED PROTEOME PROTEIN 9"/>
    <property type="match status" value="1"/>
</dbReference>
<organism evidence="5 6">
    <name type="scientific">Magallana gigas</name>
    <name type="common">Pacific oyster</name>
    <name type="synonym">Crassostrea gigas</name>
    <dbReference type="NCBI Taxonomy" id="29159"/>
    <lineage>
        <taxon>Eukaryota</taxon>
        <taxon>Metazoa</taxon>
        <taxon>Spiralia</taxon>
        <taxon>Lophotrochozoa</taxon>
        <taxon>Mollusca</taxon>
        <taxon>Bivalvia</taxon>
        <taxon>Autobranchia</taxon>
        <taxon>Pteriomorphia</taxon>
        <taxon>Ostreida</taxon>
        <taxon>Ostreoidea</taxon>
        <taxon>Ostreidae</taxon>
        <taxon>Magallana</taxon>
    </lineage>
</organism>
<feature type="domain" description="LolA-like" evidence="4">
    <location>
        <begin position="231"/>
        <end position="459"/>
    </location>
</feature>
<protein>
    <recommendedName>
        <fullName evidence="4">LolA-like domain-containing protein</fullName>
    </recommendedName>
</protein>
<evidence type="ECO:0000256" key="3">
    <source>
        <dbReference type="SAM" id="SignalP"/>
    </source>
</evidence>
<feature type="compositionally biased region" description="Low complexity" evidence="1">
    <location>
        <begin position="628"/>
        <end position="647"/>
    </location>
</feature>
<reference evidence="5" key="1">
    <citation type="submission" date="2022-08" db="UniProtKB">
        <authorList>
            <consortium name="EnsemblMetazoa"/>
        </authorList>
    </citation>
    <scope>IDENTIFICATION</scope>
    <source>
        <strain evidence="5">05x7-T-G4-1.051#20</strain>
    </source>
</reference>
<feature type="chain" id="PRO_5036496723" description="LolA-like domain-containing protein" evidence="3">
    <location>
        <begin position="21"/>
        <end position="790"/>
    </location>
</feature>
<dbReference type="InterPro" id="IPR058831">
    <property type="entry name" value="LolA-like_dom_2nd"/>
</dbReference>
<name>A0A8W8MXS3_MAGGI</name>
<evidence type="ECO:0000313" key="6">
    <source>
        <dbReference type="Proteomes" id="UP000005408"/>
    </source>
</evidence>
<keyword evidence="3" id="KW-0732">Signal</keyword>
<feature type="signal peptide" evidence="3">
    <location>
        <begin position="1"/>
        <end position="20"/>
    </location>
</feature>
<dbReference type="Proteomes" id="UP000005408">
    <property type="component" value="Unassembled WGS sequence"/>
</dbReference>
<accession>A0A8W8MXS3</accession>
<dbReference type="PANTHER" id="PTHR36902">
    <property type="entry name" value="ENRICHED IN SURFACE-LABELED PROTEOME PROTEIN 9"/>
    <property type="match status" value="1"/>
</dbReference>
<evidence type="ECO:0000256" key="2">
    <source>
        <dbReference type="SAM" id="Phobius"/>
    </source>
</evidence>
<feature type="transmembrane region" description="Helical" evidence="2">
    <location>
        <begin position="748"/>
        <end position="773"/>
    </location>
</feature>
<evidence type="ECO:0000256" key="1">
    <source>
        <dbReference type="SAM" id="MobiDB-lite"/>
    </source>
</evidence>
<dbReference type="EnsemblMetazoa" id="G3817.2">
    <property type="protein sequence ID" value="G3817.2:cds"/>
    <property type="gene ID" value="G3817"/>
</dbReference>
<keyword evidence="2" id="KW-1133">Transmembrane helix</keyword>
<sequence>MRLPGFCVSVFFCLLSLTRGQIDRSICVPVSNISDASPIPALSESYSTTVEWKLLHNNSTISIDEYVIGMEKLSSIRITQEGHTSRIIYDEANQQYTMLDIVNNQCTTQNYVLDVVLFGNEIWKSTTKQLYQILKQSITVYGGYQTIRSTVVQSWSTCVYLLEYNVTLSATIYFAAEGWPMPFAAPNAMVPVRLELRGSYNNNQTRFHAVGDYVNFLPTPPTNLDNVQIEPGMFCAGRDVGMPILPVPTDFSTVIERVNIHDKQVTYETIWFDSRRKFVRYETKSAGGDDVDPTRIVFDFYDGVRYSIDPYTSSCDPPTIIERGDKFVDQTASPITRIQMQSSLDFFKLQNATVQYVGKARLPLQSLLLLLRGRRYTRKIFCDVWVGIYYDLNIGQNQTVEWYFLGEGWQEGIGTSITPGSLIRFDVWAANSNFPIIHNVHKLNPSQPYLTAFEIGPCFTGAHKRNFVIKFAASGLDLSQVSLNYIRDQIQEILTTQAQLDNLRFSNVAFENFGANDWYFTATLLDKSPVDNNNIFPPVLMKEPLNSAFGFLTGYVDTPWVYNITQPTLNLQLTAMGILPLYYPYDFTTTTTQPTTTGTFLVPTLPVQTTGTTVTTAMPTPAAPPTGPTVKVTTQTTSPTTKLTTSNRSEPCKCPKSTCPNPTTCPTITCPVITTPRPMTSTACPPTTCKCPKVTCPSATTQKPQNMPVYTKVTCPPVTPPPPCTTPVPGSSHLSAQAQQQSSKGVNAGGAVGIALACLAVGSIVGAIVMFVIQKKFPNGFRNRIEMTCQ</sequence>